<protein>
    <submittedName>
        <fullName evidence="4">Iron-containing alcohol dehydrogenase</fullName>
    </submittedName>
</protein>
<reference evidence="4 5" key="1">
    <citation type="submission" date="2021-10" db="EMBL/GenBank/DDBJ databases">
        <title>Anaerobic single-cell dispensing facilitates the cultivation of human gut bacteria.</title>
        <authorList>
            <person name="Afrizal A."/>
        </authorList>
    </citation>
    <scope>NUCLEOTIDE SEQUENCE [LARGE SCALE GENOMIC DNA]</scope>
    <source>
        <strain evidence="4 5">CLA-AA-H276</strain>
    </source>
</reference>
<dbReference type="Gene3D" id="3.40.50.1970">
    <property type="match status" value="1"/>
</dbReference>
<dbReference type="PANTHER" id="PTHR43633">
    <property type="entry name" value="ALCOHOL DEHYDROGENASE YQHD"/>
    <property type="match status" value="1"/>
</dbReference>
<dbReference type="GO" id="GO:1990362">
    <property type="term" value="F:butanol dehydrogenase (NAD+) activity"/>
    <property type="evidence" value="ECO:0007669"/>
    <property type="project" value="InterPro"/>
</dbReference>
<dbReference type="Gene3D" id="1.20.1090.10">
    <property type="entry name" value="Dehydroquinate synthase-like - alpha domain"/>
    <property type="match status" value="1"/>
</dbReference>
<evidence type="ECO:0000313" key="5">
    <source>
        <dbReference type="Proteomes" id="UP001198220"/>
    </source>
</evidence>
<dbReference type="InterPro" id="IPR056798">
    <property type="entry name" value="ADH_Fe_C"/>
</dbReference>
<dbReference type="FunFam" id="3.40.50.1970:FF:000003">
    <property type="entry name" value="Alcohol dehydrogenase, iron-containing"/>
    <property type="match status" value="1"/>
</dbReference>
<sequence length="395" mass="43160">MFGFEYYSPTKVIFGKGTENQAGELVKAYGAKKVLIHYGGKSAVKSGLIDRVKASLDAAGVAHVELGGVVPNPHLSKVREGIALGKKEGIDFILAVGGGSTIDSSKAISYGLAEPEKDVWELFEKKRTAQKFLPIASVLTIAAAGSETSNSCVITNEETKEKRSYNDDIARPKFAIMNPELTMTLPDYQTESGCTDIMMHTMERYFTQGGNMEITDEIAEGLLRTVMKYAKILHHDPTNYEARAEIMWSGSLAHNGLTGCGNDGGDFASHMLEHEMGGMFDVTHGAGLAAIWPSWARYVYKNCLPRFVRYATHVMGVTPGETDEKTALKGIEAMEDFYHEIGMPVNFKELGIAPTDEQIKEMADSCARASGGHKGSAKDLYPEDMIAIYRMANQE</sequence>
<accession>A0AAE3DCH3</accession>
<dbReference type="AlphaFoldDB" id="A0AAE3DCH3"/>
<dbReference type="SUPFAM" id="SSF56796">
    <property type="entry name" value="Dehydroquinate synthase-like"/>
    <property type="match status" value="1"/>
</dbReference>
<dbReference type="GO" id="GO:0046872">
    <property type="term" value="F:metal ion binding"/>
    <property type="evidence" value="ECO:0007669"/>
    <property type="project" value="InterPro"/>
</dbReference>
<evidence type="ECO:0000259" key="2">
    <source>
        <dbReference type="Pfam" id="PF00465"/>
    </source>
</evidence>
<feature type="domain" description="Alcohol dehydrogenase iron-type/glycerol dehydrogenase GldA" evidence="2">
    <location>
        <begin position="9"/>
        <end position="179"/>
    </location>
</feature>
<dbReference type="GO" id="GO:0008106">
    <property type="term" value="F:alcohol dehydrogenase (NADP+) activity"/>
    <property type="evidence" value="ECO:0007669"/>
    <property type="project" value="TreeGrafter"/>
</dbReference>
<proteinExistence type="predicted"/>
<organism evidence="4 5">
    <name type="scientific">Hominiventricola filiformis</name>
    <dbReference type="NCBI Taxonomy" id="2885352"/>
    <lineage>
        <taxon>Bacteria</taxon>
        <taxon>Bacillati</taxon>
        <taxon>Bacillota</taxon>
        <taxon>Clostridia</taxon>
        <taxon>Lachnospirales</taxon>
        <taxon>Lachnospiraceae</taxon>
        <taxon>Hominiventricola</taxon>
    </lineage>
</organism>
<dbReference type="Pfam" id="PF25137">
    <property type="entry name" value="ADH_Fe_C"/>
    <property type="match status" value="1"/>
</dbReference>
<evidence type="ECO:0000259" key="3">
    <source>
        <dbReference type="Pfam" id="PF25137"/>
    </source>
</evidence>
<evidence type="ECO:0000256" key="1">
    <source>
        <dbReference type="ARBA" id="ARBA00023002"/>
    </source>
</evidence>
<evidence type="ECO:0000313" key="4">
    <source>
        <dbReference type="EMBL" id="MCC2126786.1"/>
    </source>
</evidence>
<feature type="domain" description="Fe-containing alcohol dehydrogenase-like C-terminal" evidence="3">
    <location>
        <begin position="194"/>
        <end position="392"/>
    </location>
</feature>
<dbReference type="InterPro" id="IPR001670">
    <property type="entry name" value="ADH_Fe/GldA"/>
</dbReference>
<gene>
    <name evidence="4" type="ORF">LKD36_11470</name>
</gene>
<dbReference type="InterPro" id="IPR044731">
    <property type="entry name" value="BDH-like"/>
</dbReference>
<dbReference type="Proteomes" id="UP001198220">
    <property type="component" value="Unassembled WGS sequence"/>
</dbReference>
<dbReference type="EMBL" id="JAJEPS010000011">
    <property type="protein sequence ID" value="MCC2126786.1"/>
    <property type="molecule type" value="Genomic_DNA"/>
</dbReference>
<keyword evidence="5" id="KW-1185">Reference proteome</keyword>
<name>A0AAE3DCH3_9FIRM</name>
<dbReference type="Pfam" id="PF00465">
    <property type="entry name" value="Fe-ADH"/>
    <property type="match status" value="1"/>
</dbReference>
<dbReference type="GO" id="GO:1990002">
    <property type="term" value="F:methylglyoxal reductase (NADPH) (acetol producing) activity"/>
    <property type="evidence" value="ECO:0007669"/>
    <property type="project" value="TreeGrafter"/>
</dbReference>
<dbReference type="RefSeq" id="WP_308459673.1">
    <property type="nucleotide sequence ID" value="NZ_JAJEPS010000011.1"/>
</dbReference>
<dbReference type="CDD" id="cd08187">
    <property type="entry name" value="BDH"/>
    <property type="match status" value="1"/>
</dbReference>
<dbReference type="GO" id="GO:0005829">
    <property type="term" value="C:cytosol"/>
    <property type="evidence" value="ECO:0007669"/>
    <property type="project" value="TreeGrafter"/>
</dbReference>
<dbReference type="PANTHER" id="PTHR43633:SF1">
    <property type="entry name" value="ALCOHOL DEHYDROGENASE YQHD"/>
    <property type="match status" value="1"/>
</dbReference>
<keyword evidence="1" id="KW-0560">Oxidoreductase</keyword>
<comment type="caution">
    <text evidence="4">The sequence shown here is derived from an EMBL/GenBank/DDBJ whole genome shotgun (WGS) entry which is preliminary data.</text>
</comment>